<reference evidence="2 3" key="1">
    <citation type="submission" date="2019-03" db="EMBL/GenBank/DDBJ databases">
        <title>Genomic Encyclopedia of Type Strains, Phase IV (KMG-IV): sequencing the most valuable type-strain genomes for metagenomic binning, comparative biology and taxonomic classification.</title>
        <authorList>
            <person name="Goeker M."/>
        </authorList>
    </citation>
    <scope>NUCLEOTIDE SEQUENCE [LARGE SCALE GENOMIC DNA]</scope>
    <source>
        <strain evidence="2 3">DSM 21667</strain>
    </source>
</reference>
<proteinExistence type="predicted"/>
<evidence type="ECO:0000313" key="3">
    <source>
        <dbReference type="Proteomes" id="UP000295293"/>
    </source>
</evidence>
<protein>
    <recommendedName>
        <fullName evidence="4">DUF3325 family protein</fullName>
    </recommendedName>
</protein>
<feature type="transmembrane region" description="Helical" evidence="1">
    <location>
        <begin position="61"/>
        <end position="81"/>
    </location>
</feature>
<comment type="caution">
    <text evidence="2">The sequence shown here is derived from an EMBL/GenBank/DDBJ whole genome shotgun (WGS) entry which is preliminary data.</text>
</comment>
<keyword evidence="1" id="KW-1133">Transmembrane helix</keyword>
<accession>A0A4R6Z4U2</accession>
<keyword evidence="1" id="KW-0472">Membrane</keyword>
<keyword evidence="1" id="KW-0812">Transmembrane</keyword>
<sequence>MLTLLALAAALLSALLLYLSSPHSRWRAALSPRLLRAAGALAALLSLLLAQVPLGWGAGSCAMLVAWMLGLVVLPYAALLWPRAVSVAAAAAEND</sequence>
<keyword evidence="3" id="KW-1185">Reference proteome</keyword>
<dbReference type="Proteomes" id="UP000295293">
    <property type="component" value="Unassembled WGS sequence"/>
</dbReference>
<evidence type="ECO:0000256" key="1">
    <source>
        <dbReference type="SAM" id="Phobius"/>
    </source>
</evidence>
<dbReference type="RefSeq" id="WP_133817779.1">
    <property type="nucleotide sequence ID" value="NZ_SNZH01000003.1"/>
</dbReference>
<organism evidence="2 3">
    <name type="scientific">Tahibacter aquaticus</name>
    <dbReference type="NCBI Taxonomy" id="520092"/>
    <lineage>
        <taxon>Bacteria</taxon>
        <taxon>Pseudomonadati</taxon>
        <taxon>Pseudomonadota</taxon>
        <taxon>Gammaproteobacteria</taxon>
        <taxon>Lysobacterales</taxon>
        <taxon>Rhodanobacteraceae</taxon>
        <taxon>Tahibacter</taxon>
    </lineage>
</organism>
<evidence type="ECO:0000313" key="2">
    <source>
        <dbReference type="EMBL" id="TDR46644.1"/>
    </source>
</evidence>
<dbReference type="EMBL" id="SNZH01000003">
    <property type="protein sequence ID" value="TDR46644.1"/>
    <property type="molecule type" value="Genomic_DNA"/>
</dbReference>
<feature type="transmembrane region" description="Helical" evidence="1">
    <location>
        <begin position="37"/>
        <end position="54"/>
    </location>
</feature>
<dbReference type="AlphaFoldDB" id="A0A4R6Z4U2"/>
<name>A0A4R6Z4U2_9GAMM</name>
<gene>
    <name evidence="2" type="ORF">DFR29_103180</name>
</gene>
<evidence type="ECO:0008006" key="4">
    <source>
        <dbReference type="Google" id="ProtNLM"/>
    </source>
</evidence>